<dbReference type="GO" id="GO:0003755">
    <property type="term" value="F:peptidyl-prolyl cis-trans isomerase activity"/>
    <property type="evidence" value="ECO:0007669"/>
    <property type="project" value="InterPro"/>
</dbReference>
<dbReference type="SUPFAM" id="SSF109998">
    <property type="entry name" value="Triger factor/SurA peptide-binding domain-like"/>
    <property type="match status" value="1"/>
</dbReference>
<keyword evidence="3" id="KW-1185">Reference proteome</keyword>
<dbReference type="InterPro" id="IPR046357">
    <property type="entry name" value="PPIase_dom_sf"/>
</dbReference>
<evidence type="ECO:0000313" key="3">
    <source>
        <dbReference type="Proteomes" id="UP000095552"/>
    </source>
</evidence>
<dbReference type="RefSeq" id="WP_069834053.1">
    <property type="nucleotide sequence ID" value="NZ_MDGQ01000003.1"/>
</dbReference>
<dbReference type="STRING" id="1563681.BFP71_03510"/>
<dbReference type="AlphaFoldDB" id="A0A1E5T5T1"/>
<accession>A0A1E5T5T1</accession>
<organism evidence="2 3">
    <name type="scientific">Roseivirga misakiensis</name>
    <dbReference type="NCBI Taxonomy" id="1563681"/>
    <lineage>
        <taxon>Bacteria</taxon>
        <taxon>Pseudomonadati</taxon>
        <taxon>Bacteroidota</taxon>
        <taxon>Cytophagia</taxon>
        <taxon>Cytophagales</taxon>
        <taxon>Roseivirgaceae</taxon>
        <taxon>Roseivirga</taxon>
    </lineage>
</organism>
<dbReference type="Proteomes" id="UP000095552">
    <property type="component" value="Unassembled WGS sequence"/>
</dbReference>
<dbReference type="EMBL" id="MDGQ01000003">
    <property type="protein sequence ID" value="OEK06741.1"/>
    <property type="molecule type" value="Genomic_DNA"/>
</dbReference>
<dbReference type="Gene3D" id="1.10.4030.10">
    <property type="entry name" value="Porin chaperone SurA, peptide-binding domain"/>
    <property type="match status" value="1"/>
</dbReference>
<evidence type="ECO:0000313" key="2">
    <source>
        <dbReference type="EMBL" id="OEK06741.1"/>
    </source>
</evidence>
<evidence type="ECO:0000259" key="1">
    <source>
        <dbReference type="Pfam" id="PF13145"/>
    </source>
</evidence>
<protein>
    <recommendedName>
        <fullName evidence="1">PpiC domain-containing protein</fullName>
    </recommendedName>
</protein>
<dbReference type="InterPro" id="IPR027304">
    <property type="entry name" value="Trigger_fact/SurA_dom_sf"/>
</dbReference>
<comment type="caution">
    <text evidence="2">The sequence shown here is derived from an EMBL/GenBank/DDBJ whole genome shotgun (WGS) entry which is preliminary data.</text>
</comment>
<dbReference type="InterPro" id="IPR000297">
    <property type="entry name" value="PPIase_PpiC"/>
</dbReference>
<dbReference type="OrthoDB" id="9785180at2"/>
<name>A0A1E5T5T1_9BACT</name>
<reference evidence="2 3" key="1">
    <citation type="submission" date="2016-08" db="EMBL/GenBank/DDBJ databases">
        <title>Draft genome of Fabibacter sp. strain SK-8.</title>
        <authorList>
            <person name="Wong S.-K."/>
            <person name="Hamasaki K."/>
            <person name="Yoshizawa S."/>
        </authorList>
    </citation>
    <scope>NUCLEOTIDE SEQUENCE [LARGE SCALE GENOMIC DNA]</scope>
    <source>
        <strain evidence="2 3">SK-8</strain>
    </source>
</reference>
<dbReference type="Pfam" id="PF13145">
    <property type="entry name" value="Rotamase_2"/>
    <property type="match status" value="1"/>
</dbReference>
<proteinExistence type="predicted"/>
<sequence>MNYKPFTILAFSLFITSCDYLSKSNESGTANGRNIVANVGNAYLYKSDISSLVSPNATEKDSLRITELFVKNWIKKELLVKEAANNVRIDQSEIDRKASDYRYALIAYEYQKLIVQNSLDTLVTEDEINAYYEENKDNFTLRQNILRGRFLKVNKDAPKKNDIRRWLKSNRPQDIESLRSYAFQFADNYSLEDSVWLKLDDIIKNSPFSTISNKVQFLRRNRYVEEADSTYLYLLKIDEYKISKEASPLEFVQEEIKDIIINKRKVALAKSLENDIYERAKENEDYKIYR</sequence>
<dbReference type="PROSITE" id="PS51257">
    <property type="entry name" value="PROKAR_LIPOPROTEIN"/>
    <property type="match status" value="1"/>
</dbReference>
<dbReference type="Gene3D" id="3.10.50.40">
    <property type="match status" value="1"/>
</dbReference>
<gene>
    <name evidence="2" type="ORF">BFP71_03510</name>
</gene>
<feature type="domain" description="PpiC" evidence="1">
    <location>
        <begin position="123"/>
        <end position="244"/>
    </location>
</feature>